<evidence type="ECO:0000256" key="1">
    <source>
        <dbReference type="SAM" id="MobiDB-lite"/>
    </source>
</evidence>
<keyword evidence="3" id="KW-1185">Reference proteome</keyword>
<evidence type="ECO:0000313" key="3">
    <source>
        <dbReference type="Proteomes" id="UP000606172"/>
    </source>
</evidence>
<name>A0A919RHY5_9ACTN</name>
<gene>
    <name evidence="2" type="ORF">Ssi02_44520</name>
</gene>
<feature type="compositionally biased region" description="Basic and acidic residues" evidence="1">
    <location>
        <begin position="91"/>
        <end position="102"/>
    </location>
</feature>
<comment type="caution">
    <text evidence="2">The sequence shown here is derived from an EMBL/GenBank/DDBJ whole genome shotgun (WGS) entry which is preliminary data.</text>
</comment>
<sequence length="102" mass="11184">MVWIAPLGESQRRSSGRGQTTLQAAETFTDRVEQAQQPVVDRDRTPALADADRELLGETLSGLRRVIGERGGAEQLLHGEPHSGNAHRRSKSLDRTAEISRA</sequence>
<accession>A0A919RHY5</accession>
<feature type="compositionally biased region" description="Basic and acidic residues" evidence="1">
    <location>
        <begin position="72"/>
        <end position="81"/>
    </location>
</feature>
<proteinExistence type="predicted"/>
<feature type="region of interest" description="Disordered" evidence="1">
    <location>
        <begin position="72"/>
        <end position="102"/>
    </location>
</feature>
<dbReference type="EMBL" id="BOOW01000028">
    <property type="protein sequence ID" value="GII94221.1"/>
    <property type="molecule type" value="Genomic_DNA"/>
</dbReference>
<dbReference type="Proteomes" id="UP000606172">
    <property type="component" value="Unassembled WGS sequence"/>
</dbReference>
<protein>
    <submittedName>
        <fullName evidence="2">Uncharacterized protein</fullName>
    </submittedName>
</protein>
<dbReference type="AlphaFoldDB" id="A0A919RHY5"/>
<reference evidence="2" key="1">
    <citation type="submission" date="2021-01" db="EMBL/GenBank/DDBJ databases">
        <title>Whole genome shotgun sequence of Sinosporangium siamense NBRC 109515.</title>
        <authorList>
            <person name="Komaki H."/>
            <person name="Tamura T."/>
        </authorList>
    </citation>
    <scope>NUCLEOTIDE SEQUENCE</scope>
    <source>
        <strain evidence="2">NBRC 109515</strain>
    </source>
</reference>
<evidence type="ECO:0000313" key="2">
    <source>
        <dbReference type="EMBL" id="GII94221.1"/>
    </source>
</evidence>
<organism evidence="2 3">
    <name type="scientific">Sinosporangium siamense</name>
    <dbReference type="NCBI Taxonomy" id="1367973"/>
    <lineage>
        <taxon>Bacteria</taxon>
        <taxon>Bacillati</taxon>
        <taxon>Actinomycetota</taxon>
        <taxon>Actinomycetes</taxon>
        <taxon>Streptosporangiales</taxon>
        <taxon>Streptosporangiaceae</taxon>
        <taxon>Sinosporangium</taxon>
    </lineage>
</organism>